<dbReference type="GO" id="GO:0043565">
    <property type="term" value="F:sequence-specific DNA binding"/>
    <property type="evidence" value="ECO:0007669"/>
    <property type="project" value="InterPro"/>
</dbReference>
<dbReference type="GO" id="GO:0003700">
    <property type="term" value="F:DNA-binding transcription factor activity"/>
    <property type="evidence" value="ECO:0007669"/>
    <property type="project" value="InterPro"/>
</dbReference>
<dbReference type="SMART" id="SM00342">
    <property type="entry name" value="HTH_ARAC"/>
    <property type="match status" value="1"/>
</dbReference>
<dbReference type="PROSITE" id="PS01124">
    <property type="entry name" value="HTH_ARAC_FAMILY_2"/>
    <property type="match status" value="1"/>
</dbReference>
<dbReference type="Proteomes" id="UP000184474">
    <property type="component" value="Unassembled WGS sequence"/>
</dbReference>
<dbReference type="EMBL" id="FRAA01000009">
    <property type="protein sequence ID" value="SHK81637.1"/>
    <property type="molecule type" value="Genomic_DNA"/>
</dbReference>
<dbReference type="PANTHER" id="PTHR47893:SF1">
    <property type="entry name" value="REGULATORY PROTEIN PCHR"/>
    <property type="match status" value="1"/>
</dbReference>
<dbReference type="InterPro" id="IPR018062">
    <property type="entry name" value="HTH_AraC-typ_CS"/>
</dbReference>
<proteinExistence type="predicted"/>
<dbReference type="InterPro" id="IPR053142">
    <property type="entry name" value="PchR_regulatory_protein"/>
</dbReference>
<dbReference type="AlphaFoldDB" id="A0A1M6VJB3"/>
<dbReference type="InterPro" id="IPR018060">
    <property type="entry name" value="HTH_AraC"/>
</dbReference>
<dbReference type="SUPFAM" id="SSF46689">
    <property type="entry name" value="Homeodomain-like"/>
    <property type="match status" value="2"/>
</dbReference>
<evidence type="ECO:0000256" key="2">
    <source>
        <dbReference type="ARBA" id="ARBA00023125"/>
    </source>
</evidence>
<organism evidence="5 6">
    <name type="scientific">Reichenbachiella agariperforans</name>
    <dbReference type="NCBI Taxonomy" id="156994"/>
    <lineage>
        <taxon>Bacteria</taxon>
        <taxon>Pseudomonadati</taxon>
        <taxon>Bacteroidota</taxon>
        <taxon>Cytophagia</taxon>
        <taxon>Cytophagales</taxon>
        <taxon>Reichenbachiellaceae</taxon>
        <taxon>Reichenbachiella</taxon>
    </lineage>
</organism>
<dbReference type="Pfam" id="PF12833">
    <property type="entry name" value="HTH_18"/>
    <property type="match status" value="1"/>
</dbReference>
<evidence type="ECO:0000256" key="3">
    <source>
        <dbReference type="ARBA" id="ARBA00023163"/>
    </source>
</evidence>
<protein>
    <submittedName>
        <fullName evidence="5">AraC-type DNA-binding protein</fullName>
    </submittedName>
</protein>
<dbReference type="STRING" id="156994.SAMN04488028_10978"/>
<dbReference type="PROSITE" id="PS00041">
    <property type="entry name" value="HTH_ARAC_FAMILY_1"/>
    <property type="match status" value="1"/>
</dbReference>
<feature type="domain" description="HTH araC/xylS-type" evidence="4">
    <location>
        <begin position="237"/>
        <end position="334"/>
    </location>
</feature>
<name>A0A1M6VJB3_REIAG</name>
<evidence type="ECO:0000259" key="4">
    <source>
        <dbReference type="PROSITE" id="PS01124"/>
    </source>
</evidence>
<evidence type="ECO:0000313" key="6">
    <source>
        <dbReference type="Proteomes" id="UP000184474"/>
    </source>
</evidence>
<dbReference type="InterPro" id="IPR009057">
    <property type="entry name" value="Homeodomain-like_sf"/>
</dbReference>
<keyword evidence="3" id="KW-0804">Transcription</keyword>
<keyword evidence="1" id="KW-0805">Transcription regulation</keyword>
<evidence type="ECO:0000313" key="5">
    <source>
        <dbReference type="EMBL" id="SHK81637.1"/>
    </source>
</evidence>
<keyword evidence="6" id="KW-1185">Reference proteome</keyword>
<reference evidence="6" key="1">
    <citation type="submission" date="2016-11" db="EMBL/GenBank/DDBJ databases">
        <authorList>
            <person name="Varghese N."/>
            <person name="Submissions S."/>
        </authorList>
    </citation>
    <scope>NUCLEOTIDE SEQUENCE [LARGE SCALE GENOMIC DNA]</scope>
    <source>
        <strain evidence="6">DSM 26134</strain>
    </source>
</reference>
<evidence type="ECO:0000256" key="1">
    <source>
        <dbReference type="ARBA" id="ARBA00023015"/>
    </source>
</evidence>
<dbReference type="Gene3D" id="1.10.10.60">
    <property type="entry name" value="Homeodomain-like"/>
    <property type="match status" value="2"/>
</dbReference>
<gene>
    <name evidence="5" type="ORF">SAMN04488028_10978</name>
</gene>
<dbReference type="PANTHER" id="PTHR47893">
    <property type="entry name" value="REGULATORY PROTEIN PCHR"/>
    <property type="match status" value="1"/>
</dbReference>
<accession>A0A1M6VJB3</accession>
<keyword evidence="2 5" id="KW-0238">DNA-binding</keyword>
<sequence length="334" mass="38454">MPQKDEMKTILKSQIFEGGTQTKQYSKNFTTQSIKEENTSIDQNGVTGQVHEVQVDGIILVNRNVTVKSPYEVEVSHDFPLFKLHFEIEGYNHYEPQDEHSMPVEIQSGQFNLFYFPRVNGVLHFTPPHRQTLEIQFTKAFIKKAIGQNFKEVLKEFGTAIESKRPFLFWNRSQKITPVLKRHIQDILDCQYADSLKKPFLEAKVLELLVMIFASWDQRSSRSTTTQLSPSTHEKLERVVQHISTHLNDPLSIASLAALVGMNASKLKESFKVTHGTTLFKYITEQRMKSAKSLIEERVCNITEASYRVGYKNPQHFTVAFKKIYGLLPSELIK</sequence>